<dbReference type="CDD" id="cd04301">
    <property type="entry name" value="NAT_SF"/>
    <property type="match status" value="1"/>
</dbReference>
<dbReference type="PANTHER" id="PTHR42919:SF8">
    <property type="entry name" value="N-ALPHA-ACETYLTRANSFERASE 50"/>
    <property type="match status" value="1"/>
</dbReference>
<accession>A0A7C2ZPG2</accession>
<dbReference type="RefSeq" id="WP_272985799.1">
    <property type="nucleotide sequence ID" value="NZ_DSFH01000065.1"/>
</dbReference>
<dbReference type="EMBL" id="DSFH01000065">
    <property type="protein sequence ID" value="HEW64456.1"/>
    <property type="molecule type" value="Genomic_DNA"/>
</dbReference>
<evidence type="ECO:0000256" key="2">
    <source>
        <dbReference type="ARBA" id="ARBA00023315"/>
    </source>
</evidence>
<dbReference type="SUPFAM" id="SSF55729">
    <property type="entry name" value="Acyl-CoA N-acyltransferases (Nat)"/>
    <property type="match status" value="1"/>
</dbReference>
<evidence type="ECO:0000259" key="3">
    <source>
        <dbReference type="PROSITE" id="PS51186"/>
    </source>
</evidence>
<sequence>MENLELEDSFSKKENSMKNVIVRKARISDVDRIFKIYSENIEYLDEESKNWLKSIIKKKSRRARIYVALRRKKLVGFIIFYKKRKEAYIDAFAVDSRYRGLGIGRKLLNCIEQTLELEGVKRIYLSVKNRNNNALGLYLKNGYKVTNIVFILEAGLDNLNGKLGELEGLKLKVDSVKKHNEINSKIKLLDTSIWSNLTWDIDDSIYKISKEEATYITIYSGKRLIGVARAHIDKNKVVIERLALSYYKATDSLITIASAIKTKITLKPKMKIRIPVDSSKASLLKALIAFGFKIINSEYVLCKDFSSIEEN</sequence>
<proteinExistence type="predicted"/>
<organism evidence="4">
    <name type="scientific">Fervidicoccus fontis</name>
    <dbReference type="NCBI Taxonomy" id="683846"/>
    <lineage>
        <taxon>Archaea</taxon>
        <taxon>Thermoproteota</taxon>
        <taxon>Thermoprotei</taxon>
        <taxon>Fervidicoccales</taxon>
        <taxon>Fervidicoccaceae</taxon>
        <taxon>Fervidicoccus</taxon>
    </lineage>
</organism>
<dbReference type="Gene3D" id="3.40.630.30">
    <property type="match status" value="1"/>
</dbReference>
<keyword evidence="2" id="KW-0012">Acyltransferase</keyword>
<gene>
    <name evidence="4" type="ORF">ENO39_05330</name>
</gene>
<dbReference type="PROSITE" id="PS51186">
    <property type="entry name" value="GNAT"/>
    <property type="match status" value="1"/>
</dbReference>
<protein>
    <submittedName>
        <fullName evidence="4">GNAT family N-acetyltransferase</fullName>
    </submittedName>
</protein>
<dbReference type="GO" id="GO:0016747">
    <property type="term" value="F:acyltransferase activity, transferring groups other than amino-acyl groups"/>
    <property type="evidence" value="ECO:0007669"/>
    <property type="project" value="InterPro"/>
</dbReference>
<dbReference type="PANTHER" id="PTHR42919">
    <property type="entry name" value="N-ALPHA-ACETYLTRANSFERASE"/>
    <property type="match status" value="1"/>
</dbReference>
<dbReference type="Proteomes" id="UP000886076">
    <property type="component" value="Unassembled WGS sequence"/>
</dbReference>
<dbReference type="Pfam" id="PF00583">
    <property type="entry name" value="Acetyltransf_1"/>
    <property type="match status" value="1"/>
</dbReference>
<comment type="caution">
    <text evidence="4">The sequence shown here is derived from an EMBL/GenBank/DDBJ whole genome shotgun (WGS) entry which is preliminary data.</text>
</comment>
<feature type="domain" description="N-acetyltransferase" evidence="3">
    <location>
        <begin position="20"/>
        <end position="165"/>
    </location>
</feature>
<keyword evidence="1" id="KW-0808">Transferase</keyword>
<evidence type="ECO:0000256" key="1">
    <source>
        <dbReference type="ARBA" id="ARBA00022679"/>
    </source>
</evidence>
<name>A0A7C2ZPG2_9CREN</name>
<dbReference type="InterPro" id="IPR051556">
    <property type="entry name" value="N-term/lysine_N-AcTrnsfr"/>
</dbReference>
<reference evidence="4" key="1">
    <citation type="journal article" date="2020" name="mSystems">
        <title>Genome- and Community-Level Interaction Insights into Carbon Utilization and Element Cycling Functions of Hydrothermarchaeota in Hydrothermal Sediment.</title>
        <authorList>
            <person name="Zhou Z."/>
            <person name="Liu Y."/>
            <person name="Xu W."/>
            <person name="Pan J."/>
            <person name="Luo Z.H."/>
            <person name="Li M."/>
        </authorList>
    </citation>
    <scope>NUCLEOTIDE SEQUENCE [LARGE SCALE GENOMIC DNA]</scope>
    <source>
        <strain evidence="4">SpSt-1261</strain>
    </source>
</reference>
<evidence type="ECO:0000313" key="4">
    <source>
        <dbReference type="EMBL" id="HEW64456.1"/>
    </source>
</evidence>
<dbReference type="InterPro" id="IPR000182">
    <property type="entry name" value="GNAT_dom"/>
</dbReference>
<dbReference type="InterPro" id="IPR016181">
    <property type="entry name" value="Acyl_CoA_acyltransferase"/>
</dbReference>
<dbReference type="AlphaFoldDB" id="A0A7C2ZPG2"/>